<dbReference type="InterPro" id="IPR000210">
    <property type="entry name" value="BTB/POZ_dom"/>
</dbReference>
<reference evidence="2 3" key="1">
    <citation type="journal article" date="2012" name="PLoS Pathog.">
        <title>Diverse lifestyles and strategies of plant pathogenesis encoded in the genomes of eighteen Dothideomycetes fungi.</title>
        <authorList>
            <person name="Ohm R.A."/>
            <person name="Feau N."/>
            <person name="Henrissat B."/>
            <person name="Schoch C.L."/>
            <person name="Horwitz B.A."/>
            <person name="Barry K.W."/>
            <person name="Condon B.J."/>
            <person name="Copeland A.C."/>
            <person name="Dhillon B."/>
            <person name="Glaser F."/>
            <person name="Hesse C.N."/>
            <person name="Kosti I."/>
            <person name="LaButti K."/>
            <person name="Lindquist E.A."/>
            <person name="Lucas S."/>
            <person name="Salamov A.A."/>
            <person name="Bradshaw R.E."/>
            <person name="Ciuffetti L."/>
            <person name="Hamelin R.C."/>
            <person name="Kema G.H.J."/>
            <person name="Lawrence C."/>
            <person name="Scott J.A."/>
            <person name="Spatafora J.W."/>
            <person name="Turgeon B.G."/>
            <person name="de Wit P.J.G.M."/>
            <person name="Zhong S."/>
            <person name="Goodwin S.B."/>
            <person name="Grigoriev I.V."/>
        </authorList>
    </citation>
    <scope>NUCLEOTIDE SEQUENCE [LARGE SCALE GENOMIC DNA]</scope>
    <source>
        <strain evidence="2 3">SO2202</strain>
    </source>
</reference>
<name>M3CCB8_SPHMS</name>
<accession>M3CCB8</accession>
<dbReference type="PANTHER" id="PTHR47843:SF5">
    <property type="entry name" value="BTB_POZ DOMAIN PROTEIN"/>
    <property type="match status" value="1"/>
</dbReference>
<proteinExistence type="predicted"/>
<dbReference type="OrthoDB" id="3646030at2759"/>
<dbReference type="eggNOG" id="ENOG502SQDU">
    <property type="taxonomic scope" value="Eukaryota"/>
</dbReference>
<dbReference type="Gene3D" id="3.30.710.10">
    <property type="entry name" value="Potassium Channel Kv1.1, Chain A"/>
    <property type="match status" value="1"/>
</dbReference>
<dbReference type="OMA" id="AMTHRVE"/>
<gene>
    <name evidence="2" type="ORF">SEPMUDRAFT_151086</name>
</gene>
<dbReference type="Proteomes" id="UP000016931">
    <property type="component" value="Unassembled WGS sequence"/>
</dbReference>
<dbReference type="RefSeq" id="XP_016758143.1">
    <property type="nucleotide sequence ID" value="XM_016906588.1"/>
</dbReference>
<dbReference type="SMART" id="SM00225">
    <property type="entry name" value="BTB"/>
    <property type="match status" value="1"/>
</dbReference>
<sequence length="139" mass="15775">METFAETAPAYLRDAQFSDFTIVCGAKEYKVHRVIISSHSKYLARCCSGDFQEAMTHRVELQEDDPAAIARMIEYFYKFDYEDREDTANATENTIQINAIVLVAAEKYDVQGLKLLAREKYKTACSSKRHDSMALAKAA</sequence>
<dbReference type="CDD" id="cd18186">
    <property type="entry name" value="BTB_POZ_ZBTB_KLHL-like"/>
    <property type="match status" value="1"/>
</dbReference>
<dbReference type="EMBL" id="KB456268">
    <property type="protein sequence ID" value="EMF10022.1"/>
    <property type="molecule type" value="Genomic_DNA"/>
</dbReference>
<dbReference type="PROSITE" id="PS50097">
    <property type="entry name" value="BTB"/>
    <property type="match status" value="1"/>
</dbReference>
<dbReference type="SUPFAM" id="SSF54695">
    <property type="entry name" value="POZ domain"/>
    <property type="match status" value="1"/>
</dbReference>
<organism evidence="2 3">
    <name type="scientific">Sphaerulina musiva (strain SO2202)</name>
    <name type="common">Poplar stem canker fungus</name>
    <name type="synonym">Septoria musiva</name>
    <dbReference type="NCBI Taxonomy" id="692275"/>
    <lineage>
        <taxon>Eukaryota</taxon>
        <taxon>Fungi</taxon>
        <taxon>Dikarya</taxon>
        <taxon>Ascomycota</taxon>
        <taxon>Pezizomycotina</taxon>
        <taxon>Dothideomycetes</taxon>
        <taxon>Dothideomycetidae</taxon>
        <taxon>Mycosphaerellales</taxon>
        <taxon>Mycosphaerellaceae</taxon>
        <taxon>Sphaerulina</taxon>
    </lineage>
</organism>
<evidence type="ECO:0000259" key="1">
    <source>
        <dbReference type="PROSITE" id="PS50097"/>
    </source>
</evidence>
<dbReference type="HOGENOM" id="CLU_057752_6_3_1"/>
<dbReference type="PANTHER" id="PTHR47843">
    <property type="entry name" value="BTB DOMAIN-CONTAINING PROTEIN-RELATED"/>
    <property type="match status" value="1"/>
</dbReference>
<feature type="domain" description="BTB" evidence="1">
    <location>
        <begin position="18"/>
        <end position="85"/>
    </location>
</feature>
<dbReference type="STRING" id="692275.M3CCB8"/>
<keyword evidence="3" id="KW-1185">Reference proteome</keyword>
<dbReference type="Pfam" id="PF00651">
    <property type="entry name" value="BTB"/>
    <property type="match status" value="1"/>
</dbReference>
<evidence type="ECO:0000313" key="3">
    <source>
        <dbReference type="Proteomes" id="UP000016931"/>
    </source>
</evidence>
<evidence type="ECO:0000313" key="2">
    <source>
        <dbReference type="EMBL" id="EMF10022.1"/>
    </source>
</evidence>
<protein>
    <recommendedName>
        <fullName evidence="1">BTB domain-containing protein</fullName>
    </recommendedName>
</protein>
<dbReference type="GeneID" id="27903725"/>
<feature type="non-terminal residue" evidence="2">
    <location>
        <position position="139"/>
    </location>
</feature>
<dbReference type="AlphaFoldDB" id="M3CCB8"/>
<dbReference type="InterPro" id="IPR011333">
    <property type="entry name" value="SKP1/BTB/POZ_sf"/>
</dbReference>